<feature type="transmembrane region" description="Helical" evidence="1">
    <location>
        <begin position="46"/>
        <end position="66"/>
    </location>
</feature>
<dbReference type="InterPro" id="IPR010559">
    <property type="entry name" value="Sig_transdc_His_kin_internal"/>
</dbReference>
<feature type="domain" description="Signal transduction histidine kinase internal region" evidence="3">
    <location>
        <begin position="133"/>
        <end position="212"/>
    </location>
</feature>
<keyword evidence="5" id="KW-1185">Reference proteome</keyword>
<keyword evidence="4" id="KW-0808">Transferase</keyword>
<dbReference type="GO" id="GO:0000155">
    <property type="term" value="F:phosphorelay sensor kinase activity"/>
    <property type="evidence" value="ECO:0007669"/>
    <property type="project" value="InterPro"/>
</dbReference>
<protein>
    <submittedName>
        <fullName evidence="4">Histidine kinase</fullName>
    </submittedName>
</protein>
<gene>
    <name evidence="4" type="ORF">HG263_08480</name>
</gene>
<name>A0A849VBA9_9GAMM</name>
<dbReference type="GO" id="GO:0016020">
    <property type="term" value="C:membrane"/>
    <property type="evidence" value="ECO:0007669"/>
    <property type="project" value="InterPro"/>
</dbReference>
<evidence type="ECO:0000259" key="2">
    <source>
        <dbReference type="Pfam" id="PF02518"/>
    </source>
</evidence>
<dbReference type="PANTHER" id="PTHR34220:SF7">
    <property type="entry name" value="SENSOR HISTIDINE KINASE YPDA"/>
    <property type="match status" value="1"/>
</dbReference>
<keyword evidence="1" id="KW-0472">Membrane</keyword>
<keyword evidence="1" id="KW-1133">Transmembrane helix</keyword>
<dbReference type="EMBL" id="JABBPG010000003">
    <property type="protein sequence ID" value="NOU50576.1"/>
    <property type="molecule type" value="Genomic_DNA"/>
</dbReference>
<feature type="domain" description="Histidine kinase/HSP90-like ATPase" evidence="2">
    <location>
        <begin position="232"/>
        <end position="323"/>
    </location>
</feature>
<dbReference type="InterPro" id="IPR003594">
    <property type="entry name" value="HATPase_dom"/>
</dbReference>
<proteinExistence type="predicted"/>
<dbReference type="AlphaFoldDB" id="A0A849VBA9"/>
<dbReference type="Pfam" id="PF02518">
    <property type="entry name" value="HATPase_c"/>
    <property type="match status" value="1"/>
</dbReference>
<organism evidence="4 5">
    <name type="scientific">Pseudoalteromonas caenipelagi</name>
    <dbReference type="NCBI Taxonomy" id="2726988"/>
    <lineage>
        <taxon>Bacteria</taxon>
        <taxon>Pseudomonadati</taxon>
        <taxon>Pseudomonadota</taxon>
        <taxon>Gammaproteobacteria</taxon>
        <taxon>Alteromonadales</taxon>
        <taxon>Pseudoalteromonadaceae</taxon>
        <taxon>Pseudoalteromonas</taxon>
    </lineage>
</organism>
<dbReference type="PANTHER" id="PTHR34220">
    <property type="entry name" value="SENSOR HISTIDINE KINASE YPDA"/>
    <property type="match status" value="1"/>
</dbReference>
<feature type="transmembrane region" description="Helical" evidence="1">
    <location>
        <begin position="86"/>
        <end position="110"/>
    </location>
</feature>
<comment type="caution">
    <text evidence="4">The sequence shown here is derived from an EMBL/GenBank/DDBJ whole genome shotgun (WGS) entry which is preliminary data.</text>
</comment>
<dbReference type="InterPro" id="IPR050640">
    <property type="entry name" value="Bact_2-comp_sensor_kinase"/>
</dbReference>
<dbReference type="Pfam" id="PF06580">
    <property type="entry name" value="His_kinase"/>
    <property type="match status" value="1"/>
</dbReference>
<evidence type="ECO:0000256" key="1">
    <source>
        <dbReference type="SAM" id="Phobius"/>
    </source>
</evidence>
<reference evidence="4 5" key="1">
    <citation type="submission" date="2020-04" db="EMBL/GenBank/DDBJ databases">
        <title>Pseudoalteromonas caenipelagi sp. nov., isolated from a tidal flat.</title>
        <authorList>
            <person name="Park S."/>
            <person name="Yoon J.-H."/>
        </authorList>
    </citation>
    <scope>NUCLEOTIDE SEQUENCE [LARGE SCALE GENOMIC DNA]</scope>
    <source>
        <strain evidence="4 5">JBTF-M23</strain>
    </source>
</reference>
<accession>A0A849VBA9</accession>
<sequence length="328" mass="37087">MLTEVMIKIPGEEPWEIHLPHLILDTLSGFGITLMLRAFYSKTQQLNWLTVSVNIVVLVVASLLWTQFKWFSLQGLYGALWTPMSWFDFGTWTSASLTMLATWTAGYYGFKSYLNNVEQREKAEKALNLAKEAQLKMLRYQLNPHFMFNSINAICTLILKNENTNAVNMLEKLCDFLRYSLYTEPLAKIPVSEEVAILKTYLDIEKSRFQSNLDVTIVTDVKCDSTLIPSLLIQPLVENVLKHGMLPNQTLKMNIEFKSTTNGITISVIDNGKGFLEQHGCKRGVGLNNCQDRLQLTYQGRANLNMGNKKEGGAWVTLFIPAEAGGSQ</sequence>
<dbReference type="SUPFAM" id="SSF55874">
    <property type="entry name" value="ATPase domain of HSP90 chaperone/DNA topoisomerase II/histidine kinase"/>
    <property type="match status" value="1"/>
</dbReference>
<dbReference type="InterPro" id="IPR036890">
    <property type="entry name" value="HATPase_C_sf"/>
</dbReference>
<evidence type="ECO:0000313" key="5">
    <source>
        <dbReference type="Proteomes" id="UP000586305"/>
    </source>
</evidence>
<dbReference type="Gene3D" id="3.30.565.10">
    <property type="entry name" value="Histidine kinase-like ATPase, C-terminal domain"/>
    <property type="match status" value="1"/>
</dbReference>
<keyword evidence="4" id="KW-0418">Kinase</keyword>
<evidence type="ECO:0000313" key="4">
    <source>
        <dbReference type="EMBL" id="NOU50576.1"/>
    </source>
</evidence>
<dbReference type="Proteomes" id="UP000586305">
    <property type="component" value="Unassembled WGS sequence"/>
</dbReference>
<keyword evidence="1" id="KW-0812">Transmembrane</keyword>
<evidence type="ECO:0000259" key="3">
    <source>
        <dbReference type="Pfam" id="PF06580"/>
    </source>
</evidence>